<dbReference type="Pfam" id="PF13485">
    <property type="entry name" value="Peptidase_MA_2"/>
    <property type="match status" value="1"/>
</dbReference>
<proteinExistence type="predicted"/>
<gene>
    <name evidence="2" type="ORF">FK220_012525</name>
</gene>
<comment type="caution">
    <text evidence="2">The sequence shown here is derived from an EMBL/GenBank/DDBJ whole genome shotgun (WGS) entry which is preliminary data.</text>
</comment>
<name>A0A967ATT2_9FLAO</name>
<reference evidence="2" key="1">
    <citation type="submission" date="2019-07" db="EMBL/GenBank/DDBJ databases">
        <authorList>
            <person name="De-Chao Zhang Q."/>
        </authorList>
    </citation>
    <scope>NUCLEOTIDE SEQUENCE</scope>
    <source>
        <strain evidence="2">TP-CH-4</strain>
    </source>
</reference>
<sequence>MKKKNPALIGRSQKCTLVFILMLTITACKPGGAPTKPVDSDGWAKETKVSKLIKNVNFIFPESGYAFDNKEEIIKRTFDAIEHNIKILDKKEFTDTIYVRVMSSRDEMFIYTGTRAIGNAYPYWSTLNIVANEDVVNPPIKHELMHLIAMLDWDYPRRNCTWMNEGLATLAANECNGRTVAEIYRFLLEENKLISMEDLSSDFYGQSEMIGYHQSGYMVQYLLENYALEKFKTLWTDGFEKFEEIYGLPYSQVKENLEKVVMGNYPEAPEIDWEKFSKGCK</sequence>
<dbReference type="Proteomes" id="UP000707206">
    <property type="component" value="Unassembled WGS sequence"/>
</dbReference>
<dbReference type="InterPro" id="IPR039568">
    <property type="entry name" value="Peptidase_MA-like_dom"/>
</dbReference>
<feature type="domain" description="Peptidase MA-like" evidence="1">
    <location>
        <begin position="107"/>
        <end position="236"/>
    </location>
</feature>
<protein>
    <recommendedName>
        <fullName evidence="1">Peptidase MA-like domain-containing protein</fullName>
    </recommendedName>
</protein>
<dbReference type="PROSITE" id="PS51257">
    <property type="entry name" value="PROKAR_LIPOPROTEIN"/>
    <property type="match status" value="1"/>
</dbReference>
<dbReference type="RefSeq" id="WP_152574668.1">
    <property type="nucleotide sequence ID" value="NZ_VIKU02000003.1"/>
</dbReference>
<evidence type="ECO:0000259" key="1">
    <source>
        <dbReference type="Pfam" id="PF13485"/>
    </source>
</evidence>
<organism evidence="2 3">
    <name type="scientific">Pelagihabitans pacificus</name>
    <dbReference type="NCBI Taxonomy" id="2696054"/>
    <lineage>
        <taxon>Bacteria</taxon>
        <taxon>Pseudomonadati</taxon>
        <taxon>Bacteroidota</taxon>
        <taxon>Flavobacteriia</taxon>
        <taxon>Flavobacteriales</taxon>
        <taxon>Flavobacteriaceae</taxon>
        <taxon>Pelagihabitans</taxon>
    </lineage>
</organism>
<evidence type="ECO:0000313" key="2">
    <source>
        <dbReference type="EMBL" id="NHF60173.1"/>
    </source>
</evidence>
<reference evidence="2" key="2">
    <citation type="submission" date="2020-03" db="EMBL/GenBank/DDBJ databases">
        <title>Flavobacteriaceae bacterium strain TP-CH-4, a member of the family Flavobacteriaceae isolated from a deep-sea seamount.</title>
        <authorList>
            <person name="Zhang D.-C."/>
        </authorList>
    </citation>
    <scope>NUCLEOTIDE SEQUENCE</scope>
    <source>
        <strain evidence="2">TP-CH-4</strain>
    </source>
</reference>
<keyword evidence="3" id="KW-1185">Reference proteome</keyword>
<dbReference type="AlphaFoldDB" id="A0A967ATT2"/>
<accession>A0A967ATT2</accession>
<evidence type="ECO:0000313" key="3">
    <source>
        <dbReference type="Proteomes" id="UP000707206"/>
    </source>
</evidence>
<dbReference type="EMBL" id="VIKU02000003">
    <property type="protein sequence ID" value="NHF60173.1"/>
    <property type="molecule type" value="Genomic_DNA"/>
</dbReference>